<feature type="domain" description="NXPE C-terminal" evidence="1">
    <location>
        <begin position="219"/>
        <end position="446"/>
    </location>
</feature>
<dbReference type="PANTHER" id="PTHR16165:SF5">
    <property type="entry name" value="NXPE FAMILY MEMBER 3"/>
    <property type="match status" value="1"/>
</dbReference>
<dbReference type="InterPro" id="IPR057106">
    <property type="entry name" value="NXPE4_C"/>
</dbReference>
<accession>A0ABY7DMG0</accession>
<dbReference type="InterPro" id="IPR013783">
    <property type="entry name" value="Ig-like_fold"/>
</dbReference>
<dbReference type="InterPro" id="IPR014756">
    <property type="entry name" value="Ig_E-set"/>
</dbReference>
<dbReference type="SUPFAM" id="SSF81296">
    <property type="entry name" value="E set domains"/>
    <property type="match status" value="1"/>
</dbReference>
<dbReference type="EMBL" id="CP111014">
    <property type="protein sequence ID" value="WAQ97875.1"/>
    <property type="molecule type" value="Genomic_DNA"/>
</dbReference>
<reference evidence="2" key="1">
    <citation type="submission" date="2022-11" db="EMBL/GenBank/DDBJ databases">
        <title>Centuries of genome instability and evolution in soft-shell clam transmissible cancer (bioRxiv).</title>
        <authorList>
            <person name="Hart S.F.M."/>
            <person name="Yonemitsu M.A."/>
            <person name="Giersch R.M."/>
            <person name="Beal B.F."/>
            <person name="Arriagada G."/>
            <person name="Davis B.W."/>
            <person name="Ostrander E.A."/>
            <person name="Goff S.P."/>
            <person name="Metzger M.J."/>
        </authorList>
    </citation>
    <scope>NUCLEOTIDE SEQUENCE</scope>
    <source>
        <strain evidence="2">MELC-2E11</strain>
        <tissue evidence="2">Siphon/mantle</tissue>
    </source>
</reference>
<sequence>MLVNNGSHTVKVGDTVTFTVVLCDRQGKRRQRGGDLVRVWLTEPAVGAAVNARVLDNGDGSYTAATTVFWVGRPEIKAAIISPREVIAAVLNRRHICPPVLVNTAIFQHPVDKSIKEETPCNAYPHVTGYDVICNLTEDNFGWHWYCGKPRHDQLQCVDWTAVADRNLWSLGTDINFQSDNRKALCSFHVIATPPCSRSILSHTWKMDSPTGHLYKNTWFSKNCRPWITKHEIRECLRNTNIALIGDSTLRQMFYSIRTLISCKWGSDTFANGGKHRTTSCNDITTNTSLAWIPHGLPFCTGELPRQYLKTFKASVNILRKTDQRNIIVFHIYAHTLNYHSRVFYSILKDLASVIRRIIADNDNTFVVLKGPHAFSFAKSKDHVIWMPDVYASIYTNFINDEFDDIKDRVMFLEALDMTIATEQWHIHSEKNIILQHVLQILEHVC</sequence>
<evidence type="ECO:0000313" key="2">
    <source>
        <dbReference type="EMBL" id="WAQ97875.1"/>
    </source>
</evidence>
<organism evidence="2 3">
    <name type="scientific">Mya arenaria</name>
    <name type="common">Soft-shell clam</name>
    <dbReference type="NCBI Taxonomy" id="6604"/>
    <lineage>
        <taxon>Eukaryota</taxon>
        <taxon>Metazoa</taxon>
        <taxon>Spiralia</taxon>
        <taxon>Lophotrochozoa</taxon>
        <taxon>Mollusca</taxon>
        <taxon>Bivalvia</taxon>
        <taxon>Autobranchia</taxon>
        <taxon>Heteroconchia</taxon>
        <taxon>Euheterodonta</taxon>
        <taxon>Imparidentia</taxon>
        <taxon>Neoheterodontei</taxon>
        <taxon>Myida</taxon>
        <taxon>Myoidea</taxon>
        <taxon>Myidae</taxon>
        <taxon>Mya</taxon>
    </lineage>
</organism>
<dbReference type="Gene3D" id="2.60.40.10">
    <property type="entry name" value="Immunoglobulins"/>
    <property type="match status" value="1"/>
</dbReference>
<evidence type="ECO:0000259" key="1">
    <source>
        <dbReference type="Pfam" id="PF24536"/>
    </source>
</evidence>
<protein>
    <submittedName>
        <fullName evidence="2">NXPE4-like protein</fullName>
    </submittedName>
</protein>
<name>A0ABY7DMG0_MYAAR</name>
<dbReference type="PANTHER" id="PTHR16165">
    <property type="entry name" value="NXPE FAMILY MEMBER"/>
    <property type="match status" value="1"/>
</dbReference>
<dbReference type="Pfam" id="PF24536">
    <property type="entry name" value="NXPE4_C"/>
    <property type="match status" value="1"/>
</dbReference>
<proteinExistence type="predicted"/>
<keyword evidence="3" id="KW-1185">Reference proteome</keyword>
<dbReference type="Proteomes" id="UP001164746">
    <property type="component" value="Chromosome 3"/>
</dbReference>
<evidence type="ECO:0000313" key="3">
    <source>
        <dbReference type="Proteomes" id="UP001164746"/>
    </source>
</evidence>
<gene>
    <name evidence="2" type="ORF">MAR_022248</name>
</gene>